<keyword evidence="5" id="KW-0520">NAD</keyword>
<dbReference type="Pfam" id="PF16363">
    <property type="entry name" value="GDP_Man_Dehyd"/>
    <property type="match status" value="1"/>
</dbReference>
<evidence type="ECO:0000256" key="6">
    <source>
        <dbReference type="ARBA" id="ARBA00023239"/>
    </source>
</evidence>
<reference evidence="10 11" key="1">
    <citation type="submission" date="2021-02" db="EMBL/GenBank/DDBJ databases">
        <authorList>
            <person name="Han P."/>
        </authorList>
    </citation>
    <scope>NUCLEOTIDE SEQUENCE [LARGE SCALE GENOMIC DNA]</scope>
    <source>
        <strain evidence="10">Candidatus Nitrospira sp. ZN2</strain>
    </source>
</reference>
<dbReference type="EMBL" id="CAJNBJ010000021">
    <property type="protein sequence ID" value="CAE6802233.1"/>
    <property type="molecule type" value="Genomic_DNA"/>
</dbReference>
<comment type="cofactor">
    <cofactor evidence="2 7">
        <name>NAD(+)</name>
        <dbReference type="ChEBI" id="CHEBI:57540"/>
    </cofactor>
</comment>
<evidence type="ECO:0000256" key="8">
    <source>
        <dbReference type="SAM" id="MobiDB-lite"/>
    </source>
</evidence>
<evidence type="ECO:0000256" key="4">
    <source>
        <dbReference type="ARBA" id="ARBA00011990"/>
    </source>
</evidence>
<evidence type="ECO:0000313" key="10">
    <source>
        <dbReference type="EMBL" id="CAE6802233.1"/>
    </source>
</evidence>
<dbReference type="Gene3D" id="3.90.25.10">
    <property type="entry name" value="UDP-galactose 4-epimerase, domain 1"/>
    <property type="match status" value="1"/>
</dbReference>
<organism evidence="10 11">
    <name type="scientific">Nitrospira defluvii</name>
    <dbReference type="NCBI Taxonomy" id="330214"/>
    <lineage>
        <taxon>Bacteria</taxon>
        <taxon>Pseudomonadati</taxon>
        <taxon>Nitrospirota</taxon>
        <taxon>Nitrospiria</taxon>
        <taxon>Nitrospirales</taxon>
        <taxon>Nitrospiraceae</taxon>
        <taxon>Nitrospira</taxon>
    </lineage>
</organism>
<gene>
    <name evidence="10" type="primary">rfbB</name>
    <name evidence="10" type="ORF">NSPZN2_80120</name>
</gene>
<dbReference type="InterPro" id="IPR005888">
    <property type="entry name" value="dTDP_Gluc_deHydtase"/>
</dbReference>
<feature type="domain" description="NAD(P)-binding" evidence="9">
    <location>
        <begin position="4"/>
        <end position="303"/>
    </location>
</feature>
<evidence type="ECO:0000313" key="11">
    <source>
        <dbReference type="Proteomes" id="UP000675880"/>
    </source>
</evidence>
<evidence type="ECO:0000256" key="2">
    <source>
        <dbReference type="ARBA" id="ARBA00001911"/>
    </source>
</evidence>
<dbReference type="EC" id="4.2.1.46" evidence="4 7"/>
<evidence type="ECO:0000256" key="1">
    <source>
        <dbReference type="ARBA" id="ARBA00001539"/>
    </source>
</evidence>
<dbReference type="GO" id="GO:0008460">
    <property type="term" value="F:dTDP-glucose 4,6-dehydratase activity"/>
    <property type="evidence" value="ECO:0007669"/>
    <property type="project" value="UniProtKB-EC"/>
</dbReference>
<dbReference type="SUPFAM" id="SSF51735">
    <property type="entry name" value="NAD(P)-binding Rossmann-fold domains"/>
    <property type="match status" value="1"/>
</dbReference>
<evidence type="ECO:0000256" key="7">
    <source>
        <dbReference type="RuleBase" id="RU004473"/>
    </source>
</evidence>
<dbReference type="Proteomes" id="UP000675880">
    <property type="component" value="Unassembled WGS sequence"/>
</dbReference>
<protein>
    <recommendedName>
        <fullName evidence="4 7">dTDP-glucose 4,6-dehydratase</fullName>
        <ecNumber evidence="4 7">4.2.1.46</ecNumber>
    </recommendedName>
</protein>
<feature type="region of interest" description="Disordered" evidence="8">
    <location>
        <begin position="130"/>
        <end position="149"/>
    </location>
</feature>
<dbReference type="CDD" id="cd05246">
    <property type="entry name" value="dTDP_GD_SDR_e"/>
    <property type="match status" value="1"/>
</dbReference>
<dbReference type="RefSeq" id="WP_213044279.1">
    <property type="nucleotide sequence ID" value="NZ_CAJNBJ010000021.1"/>
</dbReference>
<comment type="catalytic activity">
    <reaction evidence="1 7">
        <text>dTDP-alpha-D-glucose = dTDP-4-dehydro-6-deoxy-alpha-D-glucose + H2O</text>
        <dbReference type="Rhea" id="RHEA:17221"/>
        <dbReference type="ChEBI" id="CHEBI:15377"/>
        <dbReference type="ChEBI" id="CHEBI:57477"/>
        <dbReference type="ChEBI" id="CHEBI:57649"/>
        <dbReference type="EC" id="4.2.1.46"/>
    </reaction>
</comment>
<comment type="similarity">
    <text evidence="3 7">Belongs to the NAD(P)-dependent epimerase/dehydratase family. dTDP-glucose dehydratase subfamily.</text>
</comment>
<dbReference type="InterPro" id="IPR036291">
    <property type="entry name" value="NAD(P)-bd_dom_sf"/>
</dbReference>
<evidence type="ECO:0000256" key="5">
    <source>
        <dbReference type="ARBA" id="ARBA00023027"/>
    </source>
</evidence>
<keyword evidence="6 7" id="KW-0456">Lyase</keyword>
<proteinExistence type="inferred from homology"/>
<keyword evidence="11" id="KW-1185">Reference proteome</keyword>
<evidence type="ECO:0000256" key="3">
    <source>
        <dbReference type="ARBA" id="ARBA00008178"/>
    </source>
</evidence>
<dbReference type="PANTHER" id="PTHR43000">
    <property type="entry name" value="DTDP-D-GLUCOSE 4,6-DEHYDRATASE-RELATED"/>
    <property type="match status" value="1"/>
</dbReference>
<dbReference type="NCBIfam" id="TIGR01181">
    <property type="entry name" value="dTDP_gluc_dehyt"/>
    <property type="match status" value="1"/>
</dbReference>
<dbReference type="Gene3D" id="3.40.50.720">
    <property type="entry name" value="NAD(P)-binding Rossmann-like Domain"/>
    <property type="match status" value="1"/>
</dbReference>
<accession>A0ABM8SD85</accession>
<dbReference type="InterPro" id="IPR016040">
    <property type="entry name" value="NAD(P)-bd_dom"/>
</dbReference>
<evidence type="ECO:0000259" key="9">
    <source>
        <dbReference type="Pfam" id="PF16363"/>
    </source>
</evidence>
<comment type="caution">
    <text evidence="10">The sequence shown here is derived from an EMBL/GenBank/DDBJ whole genome shotgun (WGS) entry which is preliminary data.</text>
</comment>
<sequence>MRILVTGGAGFIGSHLVRRLIQSGRHSVVNLDALKYSGNLENLTDLAGHPDYRFVQADIGDQKAVHATLREHRIEGIINCAAETHVDRSILDPGAFARTDVVGTGILLEEARLAGVQRFLQVSTDEVYGSVEQGSSTEGDRLEPRSPYSASKAGGDLLVLSYWTTYRFPVVVTRGSNTYGPNQYPEKFIPLFATNAIDGEPLPLYGDGKQCRDWLSVYDHAAGIQHAFEQGQAGTVYNVGGGNERENIVVAEQIVAALGKSRSLIRFVQDRPGHDRRYSIDCSRLRALGWAPQVPFEEGLKQTVEWYRTHEDWWRKIKSGEFKEFYRQQYGARLEKGTSCASS</sequence>
<name>A0ABM8SD85_9BACT</name>